<feature type="compositionally biased region" description="Polar residues" evidence="1">
    <location>
        <begin position="165"/>
        <end position="185"/>
    </location>
</feature>
<organism evidence="2 3">
    <name type="scientific">Buddleja alternifolia</name>
    <dbReference type="NCBI Taxonomy" id="168488"/>
    <lineage>
        <taxon>Eukaryota</taxon>
        <taxon>Viridiplantae</taxon>
        <taxon>Streptophyta</taxon>
        <taxon>Embryophyta</taxon>
        <taxon>Tracheophyta</taxon>
        <taxon>Spermatophyta</taxon>
        <taxon>Magnoliopsida</taxon>
        <taxon>eudicotyledons</taxon>
        <taxon>Gunneridae</taxon>
        <taxon>Pentapetalae</taxon>
        <taxon>asterids</taxon>
        <taxon>lamiids</taxon>
        <taxon>Lamiales</taxon>
        <taxon>Scrophulariaceae</taxon>
        <taxon>Buddlejeae</taxon>
        <taxon>Buddleja</taxon>
    </lineage>
</organism>
<dbReference type="InterPro" id="IPR021109">
    <property type="entry name" value="Peptidase_aspartic_dom_sf"/>
</dbReference>
<dbReference type="Gene3D" id="2.40.70.10">
    <property type="entry name" value="Acid Proteases"/>
    <property type="match status" value="1"/>
</dbReference>
<proteinExistence type="predicted"/>
<evidence type="ECO:0000313" key="2">
    <source>
        <dbReference type="EMBL" id="KAG8377804.1"/>
    </source>
</evidence>
<evidence type="ECO:0000313" key="3">
    <source>
        <dbReference type="Proteomes" id="UP000826271"/>
    </source>
</evidence>
<dbReference type="Pfam" id="PF13650">
    <property type="entry name" value="Asp_protease_2"/>
    <property type="match status" value="1"/>
</dbReference>
<reference evidence="2" key="1">
    <citation type="submission" date="2019-10" db="EMBL/GenBank/DDBJ databases">
        <authorList>
            <person name="Zhang R."/>
            <person name="Pan Y."/>
            <person name="Wang J."/>
            <person name="Ma R."/>
            <person name="Yu S."/>
        </authorList>
    </citation>
    <scope>NUCLEOTIDE SEQUENCE</scope>
    <source>
        <strain evidence="2">LA-IB0</strain>
        <tissue evidence="2">Leaf</tissue>
    </source>
</reference>
<protein>
    <submittedName>
        <fullName evidence="2">Uncharacterized protein</fullName>
    </submittedName>
</protein>
<dbReference type="CDD" id="cd00303">
    <property type="entry name" value="retropepsin_like"/>
    <property type="match status" value="1"/>
</dbReference>
<gene>
    <name evidence="2" type="ORF">BUALT_Bualt08G0071700</name>
</gene>
<accession>A0AAV6X4D9</accession>
<evidence type="ECO:0000256" key="1">
    <source>
        <dbReference type="SAM" id="MobiDB-lite"/>
    </source>
</evidence>
<keyword evidence="3" id="KW-1185">Reference proteome</keyword>
<feature type="region of interest" description="Disordered" evidence="1">
    <location>
        <begin position="25"/>
        <end position="44"/>
    </location>
</feature>
<dbReference type="AlphaFoldDB" id="A0AAV6X4D9"/>
<name>A0AAV6X4D9_9LAMI</name>
<feature type="region of interest" description="Disordered" evidence="1">
    <location>
        <begin position="165"/>
        <end position="204"/>
    </location>
</feature>
<dbReference type="Proteomes" id="UP000826271">
    <property type="component" value="Unassembled WGS sequence"/>
</dbReference>
<comment type="caution">
    <text evidence="2">The sequence shown here is derived from an EMBL/GenBank/DDBJ whole genome shotgun (WGS) entry which is preliminary data.</text>
</comment>
<sequence length="426" mass="47652">MAEATRSREISENLKKHEILLMEERSNNNRGKSILGEGPSMAAERGSNINTGGHGMHSGSHFYHSRRVESGTSISLLRGQSRNVVSRVYGRQRTTKLVTVHSGYLRKDLPEEYFFASFVSGLRDDIRGAVMSTKPNDFHQAVTLAKKQEGTVDVIIKRANLTSNNFSQTKPTYRNPPSHNSNIRNPQIPPKPPYQNQQEPTQSHKKLLTASEMRARREKNLCYNCDETFVPGHRCKQRQIYMIISEEEELIHNSQHESEIINEIEEELIDDDMTVSLNSLLGTTDMNTLRIKGSVKGQDIPILIDSGSTHCFLDENTAHKLGCKLDYSTPMIVSVADGSKMVSSQIHPVFHAFLLKKKIGHRHSASTQLPAIDNEGQIQGLPRHYYSVKQGETKISSSKFESKGCCSSHSVTATAAQEPTKEGHMA</sequence>
<dbReference type="SUPFAM" id="SSF50630">
    <property type="entry name" value="Acid proteases"/>
    <property type="match status" value="1"/>
</dbReference>
<dbReference type="EMBL" id="WHWC01000008">
    <property type="protein sequence ID" value="KAG8377804.1"/>
    <property type="molecule type" value="Genomic_DNA"/>
</dbReference>